<protein>
    <recommendedName>
        <fullName evidence="2">eCIS core domain-containing protein</fullName>
    </recommendedName>
</protein>
<dbReference type="AlphaFoldDB" id="A0A3B0WTU3"/>
<sequence length="192" mass="21147">MLKQTAKTAEKKASENISGNRISNNISGITPIPVGQQSVFIQRKPLCACGGNCPTCKSEPTLQPALKTGPENDRYEQEANKVAEQIMRIPQHTLQRQTKNEAEEKSLQEKPLISRISPLIQSPSEPEKNSEYSAVQTRSLQTGGHTMPHAVRAFYEPKFGQNFNHVRLHTDTEAAHLAKSVNARAFTAGSSI</sequence>
<proteinExistence type="predicted"/>
<accession>A0A3B0WTU3</accession>
<evidence type="ECO:0000256" key="1">
    <source>
        <dbReference type="SAM" id="MobiDB-lite"/>
    </source>
</evidence>
<feature type="domain" description="eCIS core" evidence="2">
    <location>
        <begin position="147"/>
        <end position="192"/>
    </location>
</feature>
<evidence type="ECO:0000313" key="3">
    <source>
        <dbReference type="EMBL" id="VAW59415.1"/>
    </source>
</evidence>
<feature type="non-terminal residue" evidence="3">
    <location>
        <position position="192"/>
    </location>
</feature>
<organism evidence="3">
    <name type="scientific">hydrothermal vent metagenome</name>
    <dbReference type="NCBI Taxonomy" id="652676"/>
    <lineage>
        <taxon>unclassified sequences</taxon>
        <taxon>metagenomes</taxon>
        <taxon>ecological metagenomes</taxon>
    </lineage>
</organism>
<gene>
    <name evidence="3" type="ORF">MNBD_GAMMA11-3492</name>
</gene>
<name>A0A3B0WTU3_9ZZZZ</name>
<feature type="region of interest" description="Disordered" evidence="1">
    <location>
        <begin position="1"/>
        <end position="22"/>
    </location>
</feature>
<reference evidence="3" key="1">
    <citation type="submission" date="2018-06" db="EMBL/GenBank/DDBJ databases">
        <authorList>
            <person name="Zhirakovskaya E."/>
        </authorList>
    </citation>
    <scope>NUCLEOTIDE SEQUENCE</scope>
</reference>
<evidence type="ECO:0000259" key="2">
    <source>
        <dbReference type="Pfam" id="PF13699"/>
    </source>
</evidence>
<dbReference type="InterPro" id="IPR025295">
    <property type="entry name" value="eCIS_core_dom"/>
</dbReference>
<dbReference type="EMBL" id="UOFG01000081">
    <property type="protein sequence ID" value="VAW59415.1"/>
    <property type="molecule type" value="Genomic_DNA"/>
</dbReference>
<dbReference type="Pfam" id="PF13699">
    <property type="entry name" value="eCIS_core"/>
    <property type="match status" value="1"/>
</dbReference>